<evidence type="ECO:0000256" key="1">
    <source>
        <dbReference type="SAM" id="MobiDB-lite"/>
    </source>
</evidence>
<dbReference type="Gene3D" id="3.30.1370.50">
    <property type="entry name" value="R3H-like domain"/>
    <property type="match status" value="1"/>
</dbReference>
<dbReference type="PANTHER" id="PTHR12360">
    <property type="entry name" value="NUCLEAR TRANSCRIPTION FACTOR, X-BOX BINDING 1 NFX1"/>
    <property type="match status" value="1"/>
</dbReference>
<feature type="region of interest" description="Disordered" evidence="1">
    <location>
        <begin position="301"/>
        <end position="320"/>
    </location>
</feature>
<sequence>MDKPVTCNETAACSAKAVVSCPCGGRQQEVKCLASSSNPTPTRPEIKCDDECLRLERNRRLAAALNIDPSSHTNDHIPYSDATLKLFKENLSWAEAQEREFRVFSKSPDEFLHLLAEDYGLESRSEDLEPYRYIVVFKGPRFVSAPSKTLGQCVKIRETQAAEAAAAAAAARPPSPPMLAASEPFNGFLLTSPRFGLTIEDINQAFAADFSTQPSVHFAISFLPTEEILLRATSNYSAFLSPAGMEQALTALKPRLAKTVEHVDLAGNILLCHIDANDHIGRREDLSKKDALGWSAVAGRAASRSGTATPTEEPPTRGGRKLLGLKKKKVDKEMDKPWAALEMSPVREDLVPQNASIQAGQVWNGGVYFSPLFAKVLASQYRVSIGTSHLPLPPNHHPATRDCSRFENPFPRQYGRLYRLNVVQQPTPRSEKDVAVVLPPTSGGPHKPRYPGEGGGLTSPPTSPSRDPTLHELRRRHMDHLESCSPLAMSPFVQGCEAFVSL</sequence>
<evidence type="ECO:0000313" key="3">
    <source>
        <dbReference type="EMBL" id="KAK4091454.1"/>
    </source>
</evidence>
<gene>
    <name evidence="3" type="ORF">Purlil1_4468</name>
</gene>
<dbReference type="PROSITE" id="PS51061">
    <property type="entry name" value="R3H"/>
    <property type="match status" value="1"/>
</dbReference>
<dbReference type="InterPro" id="IPR001374">
    <property type="entry name" value="R3H_dom"/>
</dbReference>
<evidence type="ECO:0000259" key="2">
    <source>
        <dbReference type="PROSITE" id="PS51061"/>
    </source>
</evidence>
<feature type="compositionally biased region" description="Low complexity" evidence="1">
    <location>
        <begin position="458"/>
        <end position="467"/>
    </location>
</feature>
<dbReference type="Pfam" id="PF01424">
    <property type="entry name" value="R3H"/>
    <property type="match status" value="1"/>
</dbReference>
<evidence type="ECO:0000313" key="4">
    <source>
        <dbReference type="Proteomes" id="UP001287286"/>
    </source>
</evidence>
<feature type="domain" description="R3H" evidence="2">
    <location>
        <begin position="77"/>
        <end position="140"/>
    </location>
</feature>
<dbReference type="EMBL" id="JAWRVI010000012">
    <property type="protein sequence ID" value="KAK4091454.1"/>
    <property type="molecule type" value="Genomic_DNA"/>
</dbReference>
<feature type="region of interest" description="Disordered" evidence="1">
    <location>
        <begin position="429"/>
        <end position="469"/>
    </location>
</feature>
<dbReference type="PANTHER" id="PTHR12360:SF12">
    <property type="entry name" value="TRANSCRIPTIONAL REPRESSOR NF-X1"/>
    <property type="match status" value="1"/>
</dbReference>
<proteinExistence type="predicted"/>
<accession>A0ABR0C512</accession>
<organism evidence="3 4">
    <name type="scientific">Purpureocillium lilacinum</name>
    <name type="common">Paecilomyces lilacinus</name>
    <dbReference type="NCBI Taxonomy" id="33203"/>
    <lineage>
        <taxon>Eukaryota</taxon>
        <taxon>Fungi</taxon>
        <taxon>Dikarya</taxon>
        <taxon>Ascomycota</taxon>
        <taxon>Pezizomycotina</taxon>
        <taxon>Sordariomycetes</taxon>
        <taxon>Hypocreomycetidae</taxon>
        <taxon>Hypocreales</taxon>
        <taxon>Ophiocordycipitaceae</taxon>
        <taxon>Purpureocillium</taxon>
    </lineage>
</organism>
<name>A0ABR0C512_PURLI</name>
<keyword evidence="4" id="KW-1185">Reference proteome</keyword>
<dbReference type="InterPro" id="IPR036867">
    <property type="entry name" value="R3H_dom_sf"/>
</dbReference>
<comment type="caution">
    <text evidence="3">The sequence shown here is derived from an EMBL/GenBank/DDBJ whole genome shotgun (WGS) entry which is preliminary data.</text>
</comment>
<dbReference type="InterPro" id="IPR034078">
    <property type="entry name" value="NFX1_fam"/>
</dbReference>
<dbReference type="Proteomes" id="UP001287286">
    <property type="component" value="Unassembled WGS sequence"/>
</dbReference>
<reference evidence="3 4" key="1">
    <citation type="journal article" date="2024" name="Microbiol. Resour. Announc.">
        <title>Genome annotations for the ascomycete fungi Trichoderma harzianum, Trichoderma aggressivum, and Purpureocillium lilacinum.</title>
        <authorList>
            <person name="Beijen E.P.W."/>
            <person name="Ohm R.A."/>
        </authorList>
    </citation>
    <scope>NUCLEOTIDE SEQUENCE [LARGE SCALE GENOMIC DNA]</scope>
    <source>
        <strain evidence="3 4">CBS 150709</strain>
    </source>
</reference>
<protein>
    <recommendedName>
        <fullName evidence="2">R3H domain-containing protein</fullName>
    </recommendedName>
</protein>
<dbReference type="SUPFAM" id="SSF82708">
    <property type="entry name" value="R3H domain"/>
    <property type="match status" value="1"/>
</dbReference>
<dbReference type="CDD" id="cd02325">
    <property type="entry name" value="R3H"/>
    <property type="match status" value="1"/>
</dbReference>